<dbReference type="InterPro" id="IPR011664">
    <property type="entry name" value="Abi_system_AbiD/AbiF-like"/>
</dbReference>
<name>A0AAE4MJN5_9EURY</name>
<dbReference type="Proteomes" id="UP001271789">
    <property type="component" value="Unassembled WGS sequence"/>
</dbReference>
<reference evidence="1" key="1">
    <citation type="submission" date="2023-06" db="EMBL/GenBank/DDBJ databases">
        <title>Genome sequence of Methanosarcinaceae archaeon Ag5.</title>
        <authorList>
            <person name="Protasov E."/>
            <person name="Platt K."/>
            <person name="Poehlein A."/>
            <person name="Daniel R."/>
            <person name="Brune A."/>
        </authorList>
    </citation>
    <scope>NUCLEOTIDE SEQUENCE</scope>
    <source>
        <strain evidence="1">Ag5</strain>
    </source>
</reference>
<dbReference type="Pfam" id="PF07751">
    <property type="entry name" value="Abi_2"/>
    <property type="match status" value="1"/>
</dbReference>
<organism evidence="1 2">
    <name type="scientific">Methanolapillus africanus</name>
    <dbReference type="NCBI Taxonomy" id="3028297"/>
    <lineage>
        <taxon>Archaea</taxon>
        <taxon>Methanobacteriati</taxon>
        <taxon>Methanobacteriota</taxon>
        <taxon>Stenosarchaea group</taxon>
        <taxon>Methanomicrobia</taxon>
        <taxon>Methanosarcinales</taxon>
        <taxon>Methanosarcinaceae</taxon>
        <taxon>Methanolapillus</taxon>
    </lineage>
</organism>
<dbReference type="EMBL" id="JAWDKD010000018">
    <property type="protein sequence ID" value="MDV0447065.1"/>
    <property type="molecule type" value="Genomic_DNA"/>
</dbReference>
<sequence length="333" mass="39144">MPAMLSMYFGTLMPTGRFLLLINKKVEMANDNLPLSVKNQIINFKEKGLSFNDENLAERFLLNNSYYRLKNYTDFFQNSKAFDRYFLNNIFFEDILDIYHFDSELRSLIFNAIEKIEIALRNQIVYQYSITYGSHWYLDSTYFKVANVHQLFLDDLFRNVESSVESFTVPYKQYPYGKQNPPLSSCWMVPACWVAIETVSFGQLSKILGNLKADNCKQAVTLHFGVHAPQILDNWMHCISIIRNICAHHGQLWDRKIREIKLPKNLPNLFIQNKSVENNKIYASICCIQYLLNEIDPENNFKNRLAELLKSRSIKELDRMGFPATWDSELFWI</sequence>
<gene>
    <name evidence="1" type="ORF">MsAg5_09380</name>
</gene>
<dbReference type="AlphaFoldDB" id="A0AAE4MJN5"/>
<accession>A0AAE4MJN5</accession>
<proteinExistence type="predicted"/>
<evidence type="ECO:0008006" key="3">
    <source>
        <dbReference type="Google" id="ProtNLM"/>
    </source>
</evidence>
<evidence type="ECO:0000313" key="2">
    <source>
        <dbReference type="Proteomes" id="UP001271789"/>
    </source>
</evidence>
<comment type="caution">
    <text evidence="1">The sequence shown here is derived from an EMBL/GenBank/DDBJ whole genome shotgun (WGS) entry which is preliminary data.</text>
</comment>
<keyword evidence="2" id="KW-1185">Reference proteome</keyword>
<evidence type="ECO:0000313" key="1">
    <source>
        <dbReference type="EMBL" id="MDV0447065.1"/>
    </source>
</evidence>
<dbReference type="RefSeq" id="WP_338099480.1">
    <property type="nucleotide sequence ID" value="NZ_JAWDKD010000018.1"/>
</dbReference>
<protein>
    <recommendedName>
        <fullName evidence="3">Abortive infection bacteriophage resistance protein</fullName>
    </recommendedName>
</protein>